<keyword evidence="1" id="KW-1133">Transmembrane helix</keyword>
<keyword evidence="1" id="KW-0812">Transmembrane</keyword>
<dbReference type="InterPro" id="IPR003474">
    <property type="entry name" value="Glcn_transporter"/>
</dbReference>
<feature type="transmembrane region" description="Helical" evidence="1">
    <location>
        <begin position="233"/>
        <end position="253"/>
    </location>
</feature>
<dbReference type="RefSeq" id="WP_076463485.1">
    <property type="nucleotide sequence ID" value="NZ_FTMN01000006.1"/>
</dbReference>
<feature type="transmembrane region" description="Helical" evidence="1">
    <location>
        <begin position="180"/>
        <end position="200"/>
    </location>
</feature>
<feature type="transmembrane region" description="Helical" evidence="1">
    <location>
        <begin position="142"/>
        <end position="160"/>
    </location>
</feature>
<protein>
    <submittedName>
        <fullName evidence="2">H+/gluconate symporter</fullName>
    </submittedName>
</protein>
<reference evidence="2 3" key="1">
    <citation type="submission" date="2017-01" db="EMBL/GenBank/DDBJ databases">
        <authorList>
            <person name="Mah S.A."/>
            <person name="Swanson W.J."/>
            <person name="Moy G.W."/>
            <person name="Vacquier V.D."/>
        </authorList>
    </citation>
    <scope>NUCLEOTIDE SEQUENCE [LARGE SCALE GENOMIC DNA]</scope>
    <source>
        <strain evidence="2 3">DSM 7027</strain>
    </source>
</reference>
<dbReference type="EMBL" id="FTMN01000006">
    <property type="protein sequence ID" value="SIQ60516.1"/>
    <property type="molecule type" value="Genomic_DNA"/>
</dbReference>
<keyword evidence="3" id="KW-1185">Reference proteome</keyword>
<dbReference type="Proteomes" id="UP000186895">
    <property type="component" value="Unassembled WGS sequence"/>
</dbReference>
<dbReference type="AlphaFoldDB" id="A0A1N6U5D2"/>
<dbReference type="PANTHER" id="PTHR30354">
    <property type="entry name" value="GNT FAMILY GLUCONATE TRANSPORTER"/>
    <property type="match status" value="1"/>
</dbReference>
<keyword evidence="1" id="KW-0472">Membrane</keyword>
<evidence type="ECO:0000256" key="1">
    <source>
        <dbReference type="SAM" id="Phobius"/>
    </source>
</evidence>
<evidence type="ECO:0000313" key="2">
    <source>
        <dbReference type="EMBL" id="SIQ60516.1"/>
    </source>
</evidence>
<accession>A0A1N6U5D2</accession>
<dbReference type="PANTHER" id="PTHR30354:SF7">
    <property type="entry name" value="BLL7963 PROTEIN"/>
    <property type="match status" value="1"/>
</dbReference>
<feature type="transmembrane region" description="Helical" evidence="1">
    <location>
        <begin position="12"/>
        <end position="37"/>
    </location>
</feature>
<sequence length="455" mass="48054">MEYAGLIGGVVLLIWLALRGVNIILSSLICSLLVVMTNGLPLAPSLSEYYAFGPLGAFTFAGKFFLLFAAGSIFGRVMGDSHAASSIAVALIRRLGSHRALWITTLACALLTYGGVVAFVVIFAIYPLGLKLLQEANIPKRLFCGALALGAGTFTLTTLPGTPSIHNVISSVSLGTDLFAGFWIGIIGGLAMFLMGMWYLERERKRAIINGEGFEPGPGDRISTIDERDYPHWALALLPMVLVISLIILPRVISMSMDLSTLAEGALLKTLITFANSQPIVWPSIALLAGSVFAALLFSHVRRDALIVMGHGTHDSIMPLINTAAVIGFGGIVTHTSGFVEFTSAMINSDLPPLLSAFSSVSLVAAITGSASGGLQIFMQTMAPAYIEMGLDPQVLHRIAAMASGGFDSLPHCGTVVATLTITGLTHKQAYKDIGVITVVIPVVVTVAMIAFFSL</sequence>
<feature type="transmembrane region" description="Helical" evidence="1">
    <location>
        <begin position="360"/>
        <end position="379"/>
    </location>
</feature>
<evidence type="ECO:0000313" key="3">
    <source>
        <dbReference type="Proteomes" id="UP000186895"/>
    </source>
</evidence>
<organism evidence="2 3">
    <name type="scientific">Marinobacterium stanieri</name>
    <dbReference type="NCBI Taxonomy" id="49186"/>
    <lineage>
        <taxon>Bacteria</taxon>
        <taxon>Pseudomonadati</taxon>
        <taxon>Pseudomonadota</taxon>
        <taxon>Gammaproteobacteria</taxon>
        <taxon>Oceanospirillales</taxon>
        <taxon>Oceanospirillaceae</taxon>
        <taxon>Marinobacterium</taxon>
    </lineage>
</organism>
<feature type="transmembrane region" description="Helical" evidence="1">
    <location>
        <begin position="280"/>
        <end position="299"/>
    </location>
</feature>
<dbReference type="Pfam" id="PF02447">
    <property type="entry name" value="GntP_permease"/>
    <property type="match status" value="1"/>
</dbReference>
<proteinExistence type="predicted"/>
<feature type="transmembrane region" description="Helical" evidence="1">
    <location>
        <begin position="101"/>
        <end position="130"/>
    </location>
</feature>
<feature type="transmembrane region" description="Helical" evidence="1">
    <location>
        <begin position="320"/>
        <end position="340"/>
    </location>
</feature>
<feature type="transmembrane region" description="Helical" evidence="1">
    <location>
        <begin position="434"/>
        <end position="453"/>
    </location>
</feature>
<feature type="transmembrane region" description="Helical" evidence="1">
    <location>
        <begin position="49"/>
        <end position="74"/>
    </location>
</feature>
<dbReference type="STRING" id="49186.SAMN05421647_106196"/>
<dbReference type="GO" id="GO:0005886">
    <property type="term" value="C:plasma membrane"/>
    <property type="evidence" value="ECO:0007669"/>
    <property type="project" value="TreeGrafter"/>
</dbReference>
<dbReference type="GO" id="GO:0015128">
    <property type="term" value="F:gluconate transmembrane transporter activity"/>
    <property type="evidence" value="ECO:0007669"/>
    <property type="project" value="InterPro"/>
</dbReference>
<name>A0A1N6U5D2_9GAMM</name>
<gene>
    <name evidence="2" type="ORF">SAMN05421647_106196</name>
</gene>